<proteinExistence type="predicted"/>
<accession>A0ABY4E880</accession>
<sequence length="51" mass="5991">MDGVQLNDFEYEDEYDDEYDLGDLVVICGGDVAQMNQEEMENWLERQLPNC</sequence>
<gene>
    <name evidence="1" type="ORF">LVJ81_07785</name>
</gene>
<reference evidence="1" key="1">
    <citation type="submission" date="2021-12" db="EMBL/GenBank/DDBJ databases">
        <authorList>
            <person name="Veyrier F.J."/>
        </authorList>
    </citation>
    <scope>NUCLEOTIDE SEQUENCE</scope>
    <source>
        <strain evidence="1">SAG 1488-6</strain>
    </source>
</reference>
<dbReference type="EMBL" id="CP091512">
    <property type="protein sequence ID" value="UOO91551.1"/>
    <property type="molecule type" value="Genomic_DNA"/>
</dbReference>
<protein>
    <submittedName>
        <fullName evidence="1">Uncharacterized protein</fullName>
    </submittedName>
</protein>
<evidence type="ECO:0000313" key="1">
    <source>
        <dbReference type="EMBL" id="UOO91551.1"/>
    </source>
</evidence>
<dbReference type="RefSeq" id="WP_155970491.1">
    <property type="nucleotide sequence ID" value="NZ_CP091512.1"/>
</dbReference>
<organism evidence="1 2">
    <name type="scientific">Vitreoscilla stercoraria</name>
    <dbReference type="NCBI Taxonomy" id="61"/>
    <lineage>
        <taxon>Bacteria</taxon>
        <taxon>Pseudomonadati</taxon>
        <taxon>Pseudomonadota</taxon>
        <taxon>Betaproteobacteria</taxon>
        <taxon>Neisseriales</taxon>
        <taxon>Neisseriaceae</taxon>
        <taxon>Vitreoscilla</taxon>
    </lineage>
</organism>
<name>A0ABY4E880_VITST</name>
<keyword evidence="2" id="KW-1185">Reference proteome</keyword>
<evidence type="ECO:0000313" key="2">
    <source>
        <dbReference type="Proteomes" id="UP000832034"/>
    </source>
</evidence>
<dbReference type="Proteomes" id="UP000832034">
    <property type="component" value="Chromosome"/>
</dbReference>
<reference evidence="1" key="2">
    <citation type="journal article" date="2022" name="Res Sq">
        <title>Evolution of multicellular longitudinally dividing oral cavity symbionts (Neisseriaceae).</title>
        <authorList>
            <person name="Nyongesa S."/>
            <person name="Weber P."/>
            <person name="Bernet E."/>
            <person name="Pullido F."/>
            <person name="Nieckarz M."/>
            <person name="Delaby M."/>
            <person name="Nieves C."/>
            <person name="Viehboeck T."/>
            <person name="Krause N."/>
            <person name="Rivera-Millot A."/>
            <person name="Nakamura A."/>
            <person name="Vischer N."/>
            <person name="VanNieuwenhze M."/>
            <person name="Brun Y."/>
            <person name="Cava F."/>
            <person name="Bulgheresi S."/>
            <person name="Veyrier F."/>
        </authorList>
    </citation>
    <scope>NUCLEOTIDE SEQUENCE</scope>
    <source>
        <strain evidence="1">SAG 1488-6</strain>
    </source>
</reference>